<name>A0A0E9NKM0_SAICN</name>
<evidence type="ECO:0000256" key="3">
    <source>
        <dbReference type="SAM" id="Phobius"/>
    </source>
</evidence>
<evidence type="ECO:0000313" key="4">
    <source>
        <dbReference type="EMBL" id="GAO50379.1"/>
    </source>
</evidence>
<dbReference type="EMBL" id="BACD03000032">
    <property type="protein sequence ID" value="GAO50379.1"/>
    <property type="molecule type" value="Genomic_DNA"/>
</dbReference>
<dbReference type="InterPro" id="IPR029044">
    <property type="entry name" value="Nucleotide-diphossugar_trans"/>
</dbReference>
<protein>
    <submittedName>
        <fullName evidence="4">Uncharacterized protein</fullName>
    </submittedName>
</protein>
<dbReference type="OMA" id="IPKTREG"/>
<dbReference type="GO" id="GO:0006487">
    <property type="term" value="P:protein N-linked glycosylation"/>
    <property type="evidence" value="ECO:0007669"/>
    <property type="project" value="TreeGrafter"/>
</dbReference>
<dbReference type="PANTHER" id="PTHR43083:SF6">
    <property type="entry name" value="MANNAN POLYMERASE COMPLEXES SUBUNIT MNN9"/>
    <property type="match status" value="1"/>
</dbReference>
<dbReference type="Gene3D" id="3.90.550.10">
    <property type="entry name" value="Spore Coat Polysaccharide Biosynthesis Protein SpsA, Chain A"/>
    <property type="match status" value="1"/>
</dbReference>
<dbReference type="STRING" id="698492.A0A0E9NKM0"/>
<feature type="region of interest" description="Disordered" evidence="2">
    <location>
        <begin position="30"/>
        <end position="50"/>
    </location>
</feature>
<dbReference type="GO" id="GO:0000009">
    <property type="term" value="F:alpha-1,6-mannosyltransferase activity"/>
    <property type="evidence" value="ECO:0007669"/>
    <property type="project" value="TreeGrafter"/>
</dbReference>
<feature type="compositionally biased region" description="Polar residues" evidence="2">
    <location>
        <begin position="33"/>
        <end position="44"/>
    </location>
</feature>
<keyword evidence="3" id="KW-0472">Membrane</keyword>
<reference evidence="4 5" key="3">
    <citation type="journal article" date="2015" name="Genome Announc.">
        <title>Draft Genome Sequence of the Archiascomycetous Yeast Saitoella complicata.</title>
        <authorList>
            <person name="Yamauchi K."/>
            <person name="Kondo S."/>
            <person name="Hamamoto M."/>
            <person name="Takahashi Y."/>
            <person name="Ogura Y."/>
            <person name="Hayashi T."/>
            <person name="Nishida H."/>
        </authorList>
    </citation>
    <scope>NUCLEOTIDE SEQUENCE [LARGE SCALE GENOMIC DNA]</scope>
    <source>
        <strain evidence="4 5">NRRL Y-17804</strain>
    </source>
</reference>
<keyword evidence="5" id="KW-1185">Reference proteome</keyword>
<dbReference type="InterPro" id="IPR052086">
    <property type="entry name" value="Mannan_Polymerase_Subunit"/>
</dbReference>
<evidence type="ECO:0000256" key="1">
    <source>
        <dbReference type="ARBA" id="ARBA00037964"/>
    </source>
</evidence>
<feature type="transmembrane region" description="Helical" evidence="3">
    <location>
        <begin position="85"/>
        <end position="104"/>
    </location>
</feature>
<reference evidence="4 5" key="2">
    <citation type="journal article" date="2014" name="J. Gen. Appl. Microbiol.">
        <title>The early diverging ascomycetous budding yeast Saitoella complicata has three histone deacetylases belonging to the Clr6, Hos2, and Rpd3 lineages.</title>
        <authorList>
            <person name="Nishida H."/>
            <person name="Matsumoto T."/>
            <person name="Kondo S."/>
            <person name="Hamamoto M."/>
            <person name="Yoshikawa H."/>
        </authorList>
    </citation>
    <scope>NUCLEOTIDE SEQUENCE [LARGE SCALE GENOMIC DNA]</scope>
    <source>
        <strain evidence="4 5">NRRL Y-17804</strain>
    </source>
</reference>
<sequence>MFSRACWFWYAIPISNEPVVISKLRNRPAASPASLNDQHNNCPATKSRRNRAESLSLSFNSYARGFTDTLWLRPPMASALRRNPITTALGVIMALGFLVFIFGGSSTSAPAARRSQVPSTKPSKPPPIEHVNMNPMAATRNAAANKEEVLILTPLSKFYDEYWKNLNAFTYPHELIELGFIVPRGKEGNAVLAEVEEAVKKVQSGPKNKRFKKVHILRDDHDMPVGRDEKERHALSAQKARRGSMALSRNSLLFSTISPTTAWVFWLDGDIVETPATILEDMTGHDKPILTANCYQRYEGGVRPYDYNNWHESQTALNLAASMSEDDILVEGYRELPTYRSLFVYEYNEHGNKNTETELDGVGGTALLVKAEVHRDGAMFPSFPFYHLIETEGFAKMAKRLGYQAWGLPNYLVYHYNE</sequence>
<dbReference type="AlphaFoldDB" id="A0A0E9NKM0"/>
<keyword evidence="3" id="KW-1133">Transmembrane helix</keyword>
<accession>A0A0E9NKM0</accession>
<dbReference type="Pfam" id="PF03452">
    <property type="entry name" value="Anp1"/>
    <property type="match status" value="1"/>
</dbReference>
<reference evidence="4 5" key="1">
    <citation type="journal article" date="2011" name="J. Gen. Appl. Microbiol.">
        <title>Draft genome sequencing of the enigmatic yeast Saitoella complicata.</title>
        <authorList>
            <person name="Nishida H."/>
            <person name="Hamamoto M."/>
            <person name="Sugiyama J."/>
        </authorList>
    </citation>
    <scope>NUCLEOTIDE SEQUENCE [LARGE SCALE GENOMIC DNA]</scope>
    <source>
        <strain evidence="4 5">NRRL Y-17804</strain>
    </source>
</reference>
<feature type="region of interest" description="Disordered" evidence="2">
    <location>
        <begin position="109"/>
        <end position="132"/>
    </location>
</feature>
<comment type="similarity">
    <text evidence="1">Belongs to the ANP1/MMN9/VAN1 family.</text>
</comment>
<dbReference type="PANTHER" id="PTHR43083">
    <property type="entry name" value="MANNAN POLYMERASE II"/>
    <property type="match status" value="1"/>
</dbReference>
<comment type="caution">
    <text evidence="4">The sequence shown here is derived from an EMBL/GenBank/DDBJ whole genome shotgun (WGS) entry which is preliminary data.</text>
</comment>
<proteinExistence type="inferred from homology"/>
<dbReference type="Proteomes" id="UP000033140">
    <property type="component" value="Unassembled WGS sequence"/>
</dbReference>
<keyword evidence="3" id="KW-0812">Transmembrane</keyword>
<organism evidence="4 5">
    <name type="scientific">Saitoella complicata (strain BCRC 22490 / CBS 7301 / JCM 7358 / NBRC 10748 / NRRL Y-17804)</name>
    <dbReference type="NCBI Taxonomy" id="698492"/>
    <lineage>
        <taxon>Eukaryota</taxon>
        <taxon>Fungi</taxon>
        <taxon>Dikarya</taxon>
        <taxon>Ascomycota</taxon>
        <taxon>Taphrinomycotina</taxon>
        <taxon>Taphrinomycotina incertae sedis</taxon>
        <taxon>Saitoella</taxon>
    </lineage>
</organism>
<evidence type="ECO:0000256" key="2">
    <source>
        <dbReference type="SAM" id="MobiDB-lite"/>
    </source>
</evidence>
<dbReference type="GO" id="GO:0000032">
    <property type="term" value="P:cell wall mannoprotein biosynthetic process"/>
    <property type="evidence" value="ECO:0007669"/>
    <property type="project" value="TreeGrafter"/>
</dbReference>
<evidence type="ECO:0000313" key="5">
    <source>
        <dbReference type="Proteomes" id="UP000033140"/>
    </source>
</evidence>
<dbReference type="GO" id="GO:0000136">
    <property type="term" value="C:mannan polymerase complex"/>
    <property type="evidence" value="ECO:0007669"/>
    <property type="project" value="TreeGrafter"/>
</dbReference>
<gene>
    <name evidence="4" type="ORF">G7K_4506-t1</name>
</gene>